<dbReference type="PROSITE" id="PS51284">
    <property type="entry name" value="DOC"/>
    <property type="match status" value="1"/>
</dbReference>
<evidence type="ECO:0000313" key="3">
    <source>
        <dbReference type="WBParaSite" id="ALUE_0001684501-mRNA-1"/>
    </source>
</evidence>
<feature type="domain" description="DOC" evidence="1">
    <location>
        <begin position="1"/>
        <end position="157"/>
    </location>
</feature>
<proteinExistence type="predicted"/>
<reference evidence="3" key="1">
    <citation type="submission" date="2017-02" db="UniProtKB">
        <authorList>
            <consortium name="WormBaseParasite"/>
        </authorList>
    </citation>
    <scope>IDENTIFICATION</scope>
</reference>
<protein>
    <submittedName>
        <fullName evidence="3">DOC domain-containing protein</fullName>
    </submittedName>
</protein>
<dbReference type="Proteomes" id="UP000036681">
    <property type="component" value="Unplaced"/>
</dbReference>
<evidence type="ECO:0000313" key="2">
    <source>
        <dbReference type="Proteomes" id="UP000036681"/>
    </source>
</evidence>
<dbReference type="PANTHER" id="PTHR45943:SF1">
    <property type="entry name" value="E3 UBIQUITIN-PROTEIN LIGASE MYCBP2"/>
    <property type="match status" value="1"/>
</dbReference>
<dbReference type="Pfam" id="PF03256">
    <property type="entry name" value="ANAPC10"/>
    <property type="match status" value="1"/>
</dbReference>
<dbReference type="PANTHER" id="PTHR45943">
    <property type="entry name" value="E3 UBIQUITIN-PROTEIN LIGASE MYCBP2"/>
    <property type="match status" value="1"/>
</dbReference>
<dbReference type="SMART" id="SM01337">
    <property type="entry name" value="APC10"/>
    <property type="match status" value="1"/>
</dbReference>
<dbReference type="GO" id="GO:0007411">
    <property type="term" value="P:axon guidance"/>
    <property type="evidence" value="ECO:0007669"/>
    <property type="project" value="TreeGrafter"/>
</dbReference>
<dbReference type="AlphaFoldDB" id="A0A0M3IF83"/>
<organism evidence="2 3">
    <name type="scientific">Ascaris lumbricoides</name>
    <name type="common">Giant roundworm</name>
    <dbReference type="NCBI Taxonomy" id="6252"/>
    <lineage>
        <taxon>Eukaryota</taxon>
        <taxon>Metazoa</taxon>
        <taxon>Ecdysozoa</taxon>
        <taxon>Nematoda</taxon>
        <taxon>Chromadorea</taxon>
        <taxon>Rhabditida</taxon>
        <taxon>Spirurina</taxon>
        <taxon>Ascaridomorpha</taxon>
        <taxon>Ascaridoidea</taxon>
        <taxon>Ascarididae</taxon>
        <taxon>Ascaris</taxon>
    </lineage>
</organism>
<dbReference type="InterPro" id="IPR004939">
    <property type="entry name" value="APC_su10/DOC_dom"/>
</dbReference>
<sequence length="333" mass="37418">MDDITPLTRFEASSRQAMVVCLTDGNSDTFWESGEEDKNRPRTLTVHCDNECVNATLLAVYVDNIRDEGYRTCSLTVTATDSDGIRRILHSESLDHQYIGWVKCCIAGVSCVQVIFKSNDASVRVRQVRVFGFKMGTGLLGSPEEQKRSPLRPSPSHQLLFSTTQVDAFALFQAIAAQAFSDEFSHEENGTLREQVLELLFSRVQLQPLQTYVCSQMVNALEREVTSLREKTKRNYSYACGLMVMLVKICGSRQGLEVVQCQVVETIERLSRLFSPASLDSSKFIHNLLAVIAKVISLQIRDKTTHSLMSATLSVSYRTFLCFFVISLTRLVK</sequence>
<dbReference type="SUPFAM" id="SSF49785">
    <property type="entry name" value="Galactose-binding domain-like"/>
    <property type="match status" value="1"/>
</dbReference>
<evidence type="ECO:0000259" key="1">
    <source>
        <dbReference type="PROSITE" id="PS51284"/>
    </source>
</evidence>
<accession>A0A0M3IF83</accession>
<dbReference type="GO" id="GO:0005634">
    <property type="term" value="C:nucleus"/>
    <property type="evidence" value="ECO:0007669"/>
    <property type="project" value="TreeGrafter"/>
</dbReference>
<dbReference type="GO" id="GO:0008582">
    <property type="term" value="P:regulation of synaptic assembly at neuromuscular junction"/>
    <property type="evidence" value="ECO:0007669"/>
    <property type="project" value="TreeGrafter"/>
</dbReference>
<dbReference type="InterPro" id="IPR008979">
    <property type="entry name" value="Galactose-bd-like_sf"/>
</dbReference>
<dbReference type="Gene3D" id="2.60.120.260">
    <property type="entry name" value="Galactose-binding domain-like"/>
    <property type="match status" value="1"/>
</dbReference>
<keyword evidence="2" id="KW-1185">Reference proteome</keyword>
<dbReference type="GO" id="GO:0061630">
    <property type="term" value="F:ubiquitin protein ligase activity"/>
    <property type="evidence" value="ECO:0007669"/>
    <property type="project" value="TreeGrafter"/>
</dbReference>
<dbReference type="GO" id="GO:0005886">
    <property type="term" value="C:plasma membrane"/>
    <property type="evidence" value="ECO:0007669"/>
    <property type="project" value="TreeGrafter"/>
</dbReference>
<name>A0A0M3IF83_ASCLU</name>
<dbReference type="WBParaSite" id="ALUE_0001684501-mRNA-1">
    <property type="protein sequence ID" value="ALUE_0001684501-mRNA-1"/>
    <property type="gene ID" value="ALUE_0001684501"/>
</dbReference>